<sequence length="279" mass="29520">MVEQKNAAALEAVISQVHAERVEQALLQARALIESTVSLHRRRSGGPPPVARTEAETLGEALDQLVSGARRSVGLALPTTGEFAARAAPALAALAARWSADQARAAGGGPATPSVQEGLVVRVLCVGNGIDTAIALARRLRGPRVEIRVSETELREALIVDGRGALVRSGAEHSGGNAVTVNDPAVVRALDLLFASAWTRARPLVDHLGLSPRLVKDPARRILEMLSEGHTDEAAAQELNVSLRTYRRHVAEIMRELGANSRFQAGVRAVELGLLSTHG</sequence>
<dbReference type="Proteomes" id="UP001596067">
    <property type="component" value="Unassembled WGS sequence"/>
</dbReference>
<comment type="caution">
    <text evidence="5">The sequence shown here is derived from an EMBL/GenBank/DDBJ whole genome shotgun (WGS) entry which is preliminary data.</text>
</comment>
<dbReference type="Pfam" id="PF00196">
    <property type="entry name" value="GerE"/>
    <property type="match status" value="1"/>
</dbReference>
<keyword evidence="3" id="KW-0804">Transcription</keyword>
<keyword evidence="6" id="KW-1185">Reference proteome</keyword>
<dbReference type="SUPFAM" id="SSF46894">
    <property type="entry name" value="C-terminal effector domain of the bipartite response regulators"/>
    <property type="match status" value="1"/>
</dbReference>
<proteinExistence type="predicted"/>
<dbReference type="CDD" id="cd06170">
    <property type="entry name" value="LuxR_C_like"/>
    <property type="match status" value="1"/>
</dbReference>
<dbReference type="RefSeq" id="WP_313762782.1">
    <property type="nucleotide sequence ID" value="NZ_BAAAVH010000059.1"/>
</dbReference>
<dbReference type="PROSITE" id="PS50043">
    <property type="entry name" value="HTH_LUXR_2"/>
    <property type="match status" value="1"/>
</dbReference>
<dbReference type="EMBL" id="JBHSOD010000101">
    <property type="protein sequence ID" value="MFC5890885.1"/>
    <property type="molecule type" value="Genomic_DNA"/>
</dbReference>
<evidence type="ECO:0000256" key="3">
    <source>
        <dbReference type="ARBA" id="ARBA00023163"/>
    </source>
</evidence>
<evidence type="ECO:0000256" key="2">
    <source>
        <dbReference type="ARBA" id="ARBA00023125"/>
    </source>
</evidence>
<accession>A0ABW1FAB1</accession>
<dbReference type="InterPro" id="IPR039420">
    <property type="entry name" value="WalR-like"/>
</dbReference>
<reference evidence="6" key="1">
    <citation type="journal article" date="2019" name="Int. J. Syst. Evol. Microbiol.">
        <title>The Global Catalogue of Microorganisms (GCM) 10K type strain sequencing project: providing services to taxonomists for standard genome sequencing and annotation.</title>
        <authorList>
            <consortium name="The Broad Institute Genomics Platform"/>
            <consortium name="The Broad Institute Genome Sequencing Center for Infectious Disease"/>
            <person name="Wu L."/>
            <person name="Ma J."/>
        </authorList>
    </citation>
    <scope>NUCLEOTIDE SEQUENCE [LARGE SCALE GENOMIC DNA]</scope>
    <source>
        <strain evidence="6">CGMCC 4.1469</strain>
    </source>
</reference>
<organism evidence="5 6">
    <name type="scientific">Kitasatospora aburaviensis</name>
    <dbReference type="NCBI Taxonomy" id="67265"/>
    <lineage>
        <taxon>Bacteria</taxon>
        <taxon>Bacillati</taxon>
        <taxon>Actinomycetota</taxon>
        <taxon>Actinomycetes</taxon>
        <taxon>Kitasatosporales</taxon>
        <taxon>Streptomycetaceae</taxon>
        <taxon>Kitasatospora</taxon>
    </lineage>
</organism>
<dbReference type="InterPro" id="IPR036388">
    <property type="entry name" value="WH-like_DNA-bd_sf"/>
</dbReference>
<evidence type="ECO:0000313" key="6">
    <source>
        <dbReference type="Proteomes" id="UP001596067"/>
    </source>
</evidence>
<keyword evidence="1" id="KW-0805">Transcription regulation</keyword>
<dbReference type="PANTHER" id="PTHR43214:SF24">
    <property type="entry name" value="TRANSCRIPTIONAL REGULATORY PROTEIN NARL-RELATED"/>
    <property type="match status" value="1"/>
</dbReference>
<keyword evidence="2" id="KW-0238">DNA-binding</keyword>
<dbReference type="InterPro" id="IPR016032">
    <property type="entry name" value="Sig_transdc_resp-reg_C-effctor"/>
</dbReference>
<gene>
    <name evidence="5" type="ORF">ACFP0N_38635</name>
</gene>
<evidence type="ECO:0000313" key="5">
    <source>
        <dbReference type="EMBL" id="MFC5890885.1"/>
    </source>
</evidence>
<dbReference type="PANTHER" id="PTHR43214">
    <property type="entry name" value="TWO-COMPONENT RESPONSE REGULATOR"/>
    <property type="match status" value="1"/>
</dbReference>
<dbReference type="InterPro" id="IPR000792">
    <property type="entry name" value="Tscrpt_reg_LuxR_C"/>
</dbReference>
<evidence type="ECO:0000256" key="1">
    <source>
        <dbReference type="ARBA" id="ARBA00023015"/>
    </source>
</evidence>
<name>A0ABW1FAB1_9ACTN</name>
<feature type="domain" description="HTH luxR-type" evidence="4">
    <location>
        <begin position="203"/>
        <end position="273"/>
    </location>
</feature>
<protein>
    <submittedName>
        <fullName evidence="5">LuxR C-terminal-related transcriptional regulator</fullName>
    </submittedName>
</protein>
<evidence type="ECO:0000259" key="4">
    <source>
        <dbReference type="PROSITE" id="PS50043"/>
    </source>
</evidence>
<dbReference type="Gene3D" id="1.10.10.10">
    <property type="entry name" value="Winged helix-like DNA-binding domain superfamily/Winged helix DNA-binding domain"/>
    <property type="match status" value="1"/>
</dbReference>
<dbReference type="SMART" id="SM00421">
    <property type="entry name" value="HTH_LUXR"/>
    <property type="match status" value="1"/>
</dbReference>